<sequence>MFSILSFKLSTALAGGIKLALKLALAKILPFLAKVTILISYLLHPAKAGRYSLLFLFFCHRL</sequence>
<protein>
    <submittedName>
        <fullName evidence="1">Uncharacterized protein</fullName>
    </submittedName>
</protein>
<reference evidence="2" key="1">
    <citation type="journal article" date="2019" name="Syst. Appl. Microbiol.">
        <title>Flavobacterium circumlabens sp. nov. and Flavobacterium cupreum sp. nov., two psychrotrophic species isolated from Antarctic environmental samples.</title>
        <authorList>
            <person name="Kralova S."/>
            <person name="Busse H.-J."/>
            <person name="Svec P."/>
            <person name="Maslanova I."/>
            <person name="Stankova E."/>
            <person name="Bartak M."/>
            <person name="Sedlacek I."/>
        </authorList>
    </citation>
    <scope>NUCLEOTIDE SEQUENCE [LARGE SCALE GENOMIC DNA]</scope>
    <source>
        <strain evidence="2">CCM 8825</strain>
    </source>
</reference>
<proteinExistence type="predicted"/>
<gene>
    <name evidence="1" type="ORF">D0817_21550</name>
</gene>
<dbReference type="Proteomes" id="UP000288102">
    <property type="component" value="Unassembled WGS sequence"/>
</dbReference>
<dbReference type="EMBL" id="QWDM01000018">
    <property type="protein sequence ID" value="RUT68316.1"/>
    <property type="molecule type" value="Genomic_DNA"/>
</dbReference>
<evidence type="ECO:0000313" key="2">
    <source>
        <dbReference type="Proteomes" id="UP000288102"/>
    </source>
</evidence>
<dbReference type="AlphaFoldDB" id="A0A434A1R8"/>
<comment type="caution">
    <text evidence="1">The sequence shown here is derived from an EMBL/GenBank/DDBJ whole genome shotgun (WGS) entry which is preliminary data.</text>
</comment>
<organism evidence="1 2">
    <name type="scientific">Flavobacterium cupreum</name>
    <dbReference type="NCBI Taxonomy" id="2133766"/>
    <lineage>
        <taxon>Bacteria</taxon>
        <taxon>Pseudomonadati</taxon>
        <taxon>Bacteroidota</taxon>
        <taxon>Flavobacteriia</taxon>
        <taxon>Flavobacteriales</taxon>
        <taxon>Flavobacteriaceae</taxon>
        <taxon>Flavobacterium</taxon>
    </lineage>
</organism>
<name>A0A434A1R8_9FLAO</name>
<keyword evidence="2" id="KW-1185">Reference proteome</keyword>
<accession>A0A434A1R8</accession>
<evidence type="ECO:0000313" key="1">
    <source>
        <dbReference type="EMBL" id="RUT68316.1"/>
    </source>
</evidence>